<organism evidence="10 11">
    <name type="scientific">Pseudonocardia kunmingensis</name>
    <dbReference type="NCBI Taxonomy" id="630975"/>
    <lineage>
        <taxon>Bacteria</taxon>
        <taxon>Bacillati</taxon>
        <taxon>Actinomycetota</taxon>
        <taxon>Actinomycetes</taxon>
        <taxon>Pseudonocardiales</taxon>
        <taxon>Pseudonocardiaceae</taxon>
        <taxon>Pseudonocardia</taxon>
    </lineage>
</organism>
<comment type="similarity">
    <text evidence="8">Belongs to the class-II aminoacyl-tRNA synthetase family. ProS type 3 subfamily.</text>
</comment>
<reference evidence="10 11" key="1">
    <citation type="submission" date="2019-06" db="EMBL/GenBank/DDBJ databases">
        <title>Sequencing the genomes of 1000 actinobacteria strains.</title>
        <authorList>
            <person name="Klenk H.-P."/>
        </authorList>
    </citation>
    <scope>NUCLEOTIDE SEQUENCE [LARGE SCALE GENOMIC DNA]</scope>
    <source>
        <strain evidence="10 11">DSM 45301</strain>
    </source>
</reference>
<feature type="domain" description="Aminoacyl-transfer RNA synthetases class-II family profile" evidence="9">
    <location>
        <begin position="33"/>
        <end position="281"/>
    </location>
</feature>
<keyword evidence="1 8" id="KW-0963">Cytoplasm</keyword>
<gene>
    <name evidence="8" type="primary">proS</name>
    <name evidence="10" type="ORF">FB558_5379</name>
</gene>
<comment type="subunit">
    <text evidence="8">Homodimer.</text>
</comment>
<evidence type="ECO:0000256" key="4">
    <source>
        <dbReference type="ARBA" id="ARBA00022840"/>
    </source>
</evidence>
<dbReference type="InterPro" id="IPR004154">
    <property type="entry name" value="Anticodon-bd"/>
</dbReference>
<dbReference type="GO" id="GO:0017101">
    <property type="term" value="C:aminoacyl-tRNA synthetase multienzyme complex"/>
    <property type="evidence" value="ECO:0007669"/>
    <property type="project" value="TreeGrafter"/>
</dbReference>
<dbReference type="InterPro" id="IPR016061">
    <property type="entry name" value="Pro-tRNA_ligase_II_C"/>
</dbReference>
<comment type="function">
    <text evidence="8">Catalyzes the attachment of proline to tRNA(Pro) in a two-step reaction: proline is first activated by ATP to form Pro-AMP and then transferred to the acceptor end of tRNA(Pro).</text>
</comment>
<accession>A0A543DJW3</accession>
<dbReference type="EC" id="6.1.1.15" evidence="8"/>
<keyword evidence="11" id="KW-1185">Reference proteome</keyword>
<comment type="subcellular location">
    <subcellularLocation>
        <location evidence="8">Cytoplasm</location>
    </subcellularLocation>
</comment>
<dbReference type="InterPro" id="IPR033721">
    <property type="entry name" value="ProRS_core_arch_euk"/>
</dbReference>
<dbReference type="InterPro" id="IPR006195">
    <property type="entry name" value="aa-tRNA-synth_II"/>
</dbReference>
<dbReference type="InterPro" id="IPR002314">
    <property type="entry name" value="aa-tRNA-synt_IIb"/>
</dbReference>
<dbReference type="PANTHER" id="PTHR43382:SF3">
    <property type="entry name" value="PROLINE--TRNA LIGASE, CHLOROPLASTIC_MITOCHONDRIAL"/>
    <property type="match status" value="1"/>
</dbReference>
<evidence type="ECO:0000259" key="9">
    <source>
        <dbReference type="PROSITE" id="PS50862"/>
    </source>
</evidence>
<evidence type="ECO:0000313" key="10">
    <source>
        <dbReference type="EMBL" id="TQM09619.1"/>
    </source>
</evidence>
<comment type="caution">
    <text evidence="10">The sequence shown here is derived from an EMBL/GenBank/DDBJ whole genome shotgun (WGS) entry which is preliminary data.</text>
</comment>
<dbReference type="GO" id="GO:0005737">
    <property type="term" value="C:cytoplasm"/>
    <property type="evidence" value="ECO:0007669"/>
    <property type="project" value="UniProtKB-SubCell"/>
</dbReference>
<evidence type="ECO:0000256" key="7">
    <source>
        <dbReference type="ARBA" id="ARBA00047671"/>
    </source>
</evidence>
<dbReference type="InterPro" id="IPR017449">
    <property type="entry name" value="Pro-tRNA_synth_II"/>
</dbReference>
<comment type="catalytic activity">
    <reaction evidence="7 8">
        <text>tRNA(Pro) + L-proline + ATP = L-prolyl-tRNA(Pro) + AMP + diphosphate</text>
        <dbReference type="Rhea" id="RHEA:14305"/>
        <dbReference type="Rhea" id="RHEA-COMP:9700"/>
        <dbReference type="Rhea" id="RHEA-COMP:9702"/>
        <dbReference type="ChEBI" id="CHEBI:30616"/>
        <dbReference type="ChEBI" id="CHEBI:33019"/>
        <dbReference type="ChEBI" id="CHEBI:60039"/>
        <dbReference type="ChEBI" id="CHEBI:78442"/>
        <dbReference type="ChEBI" id="CHEBI:78532"/>
        <dbReference type="ChEBI" id="CHEBI:456215"/>
        <dbReference type="EC" id="6.1.1.15"/>
    </reaction>
</comment>
<dbReference type="CDD" id="cd00778">
    <property type="entry name" value="ProRS_core_arch_euk"/>
    <property type="match status" value="1"/>
</dbReference>
<dbReference type="Pfam" id="PF00587">
    <property type="entry name" value="tRNA-synt_2b"/>
    <property type="match status" value="1"/>
</dbReference>
<keyword evidence="6 8" id="KW-0030">Aminoacyl-tRNA synthetase</keyword>
<dbReference type="HAMAP" id="MF_01571">
    <property type="entry name" value="Pro_tRNA_synth_type3"/>
    <property type="match status" value="1"/>
</dbReference>
<keyword evidence="5 8" id="KW-0648">Protein biosynthesis</keyword>
<dbReference type="SUPFAM" id="SSF64586">
    <property type="entry name" value="C-terminal domain of ProRS"/>
    <property type="match status" value="1"/>
</dbReference>
<dbReference type="FunFam" id="3.30.930.10:FF:000037">
    <property type="entry name" value="Proline--tRNA ligase"/>
    <property type="match status" value="1"/>
</dbReference>
<dbReference type="GO" id="GO:0005524">
    <property type="term" value="F:ATP binding"/>
    <property type="evidence" value="ECO:0007669"/>
    <property type="project" value="UniProtKB-UniRule"/>
</dbReference>
<evidence type="ECO:0000256" key="3">
    <source>
        <dbReference type="ARBA" id="ARBA00022741"/>
    </source>
</evidence>
<evidence type="ECO:0000313" key="11">
    <source>
        <dbReference type="Proteomes" id="UP000315677"/>
    </source>
</evidence>
<evidence type="ECO:0000256" key="8">
    <source>
        <dbReference type="HAMAP-Rule" id="MF_01571"/>
    </source>
</evidence>
<comment type="domain">
    <text evidence="8">Consists of three domains: the N-terminal catalytic domain, the anticodon-binding domain and the C-terminal extension.</text>
</comment>
<dbReference type="SMART" id="SM00946">
    <property type="entry name" value="ProRS-C_1"/>
    <property type="match status" value="1"/>
</dbReference>
<evidence type="ECO:0000256" key="5">
    <source>
        <dbReference type="ARBA" id="ARBA00022917"/>
    </source>
</evidence>
<dbReference type="InterPro" id="IPR045864">
    <property type="entry name" value="aa-tRNA-synth_II/BPL/LPL"/>
</dbReference>
<protein>
    <recommendedName>
        <fullName evidence="8">Proline--tRNA ligase</fullName>
        <ecNumber evidence="8">6.1.1.15</ecNumber>
    </recommendedName>
    <alternativeName>
        <fullName evidence="8">Prolyl-tRNA synthetase</fullName>
        <shortName evidence="8">ProRS</shortName>
    </alternativeName>
</protein>
<dbReference type="GO" id="GO:0004827">
    <property type="term" value="F:proline-tRNA ligase activity"/>
    <property type="evidence" value="ECO:0007669"/>
    <property type="project" value="UniProtKB-UniRule"/>
</dbReference>
<proteinExistence type="inferred from homology"/>
<dbReference type="SUPFAM" id="SSF52954">
    <property type="entry name" value="Class II aaRS ABD-related"/>
    <property type="match status" value="1"/>
</dbReference>
<keyword evidence="3 8" id="KW-0547">Nucleotide-binding</keyword>
<dbReference type="Gene3D" id="3.30.930.10">
    <property type="entry name" value="Bira Bifunctional Protein, Domain 2"/>
    <property type="match status" value="1"/>
</dbReference>
<sequence>MAKAVLTPQAEDFPAWYQDVIARAELAESGPARGSMVIRPWGYAVWELMQADMDRRIKATGAQNVAFPMLIPMSFLEKEKQHVEGFSPELAVVTHGGGEELAEPLALRPTSETVINHYFAKWVQSHRDLPLALNLWNNVVRWELRPRLFLRTTEFLWQEGHTAHATYEDAVEETRRMLGVYRRFMEESLAISVVAGEKSPGERFAGADHTFTCEALMRDGKALQMGTSHNLGHNFARAFGIQYLDPAGERRHAATTSWGTSTRMIGGLIMVHGDDHGLRLPPAIAPHQVVVLQLDEDAEVAGSARRIEAELRGAGVRAHVDDRTHTSFGRRSVDWELKGVPVRIEVGAREVASGRATLVRRDDRSKSAVPLAGVAGAAAGLLAEIQQALLEQSRRFREEHTQPVTDFDEFAQRVGGGGLFLAAWSGAEESERVLGERTGATIRCIVDAEPPASTCLITGEPARHTVLIGRAY</sequence>
<name>A0A543DJW3_9PSEU</name>
<dbReference type="Gene3D" id="3.30.110.30">
    <property type="entry name" value="C-terminal domain of ProRS"/>
    <property type="match status" value="1"/>
</dbReference>
<dbReference type="OrthoDB" id="9809052at2"/>
<dbReference type="PRINTS" id="PR01046">
    <property type="entry name" value="TRNASYNTHPRO"/>
</dbReference>
<dbReference type="PROSITE" id="PS50862">
    <property type="entry name" value="AA_TRNA_LIGASE_II"/>
    <property type="match status" value="1"/>
</dbReference>
<evidence type="ECO:0000256" key="2">
    <source>
        <dbReference type="ARBA" id="ARBA00022598"/>
    </source>
</evidence>
<dbReference type="GO" id="GO:0006433">
    <property type="term" value="P:prolyl-tRNA aminoacylation"/>
    <property type="evidence" value="ECO:0007669"/>
    <property type="project" value="UniProtKB-UniRule"/>
</dbReference>
<evidence type="ECO:0000256" key="6">
    <source>
        <dbReference type="ARBA" id="ARBA00023146"/>
    </source>
</evidence>
<keyword evidence="2 8" id="KW-0436">Ligase</keyword>
<evidence type="ECO:0000256" key="1">
    <source>
        <dbReference type="ARBA" id="ARBA00022490"/>
    </source>
</evidence>
<dbReference type="InterPro" id="IPR002316">
    <property type="entry name" value="Pro-tRNA-ligase_IIa"/>
</dbReference>
<keyword evidence="4 8" id="KW-0067">ATP-binding</keyword>
<dbReference type="EMBL" id="VFPA01000003">
    <property type="protein sequence ID" value="TQM09619.1"/>
    <property type="molecule type" value="Genomic_DNA"/>
</dbReference>
<dbReference type="Gene3D" id="3.40.50.800">
    <property type="entry name" value="Anticodon-binding domain"/>
    <property type="match status" value="1"/>
</dbReference>
<dbReference type="AlphaFoldDB" id="A0A543DJW3"/>
<dbReference type="RefSeq" id="WP_142057915.1">
    <property type="nucleotide sequence ID" value="NZ_VFPA01000003.1"/>
</dbReference>
<dbReference type="SUPFAM" id="SSF55681">
    <property type="entry name" value="Class II aaRS and biotin synthetases"/>
    <property type="match status" value="1"/>
</dbReference>
<dbReference type="InterPro" id="IPR036621">
    <property type="entry name" value="Anticodon-bd_dom_sf"/>
</dbReference>
<dbReference type="PANTHER" id="PTHR43382">
    <property type="entry name" value="PROLYL-TRNA SYNTHETASE"/>
    <property type="match status" value="1"/>
</dbReference>
<dbReference type="Pfam" id="PF09180">
    <property type="entry name" value="ProRS-C_1"/>
    <property type="match status" value="1"/>
</dbReference>
<dbReference type="Proteomes" id="UP000315677">
    <property type="component" value="Unassembled WGS sequence"/>
</dbReference>
<dbReference type="NCBIfam" id="TIGR00408">
    <property type="entry name" value="proS_fam_I"/>
    <property type="match status" value="1"/>
</dbReference>
<dbReference type="InterPro" id="IPR004499">
    <property type="entry name" value="Pro-tRNA-ligase_IIa_arc-type"/>
</dbReference>
<dbReference type="Pfam" id="PF03129">
    <property type="entry name" value="HGTP_anticodon"/>
    <property type="match status" value="1"/>
</dbReference>